<dbReference type="InterPro" id="IPR013783">
    <property type="entry name" value="Ig-like_fold"/>
</dbReference>
<keyword evidence="1" id="KW-0677">Repeat</keyword>
<gene>
    <name evidence="5" type="ORF">WBA_LOCUS9312</name>
</gene>
<keyword evidence="2" id="KW-1015">Disulfide bond</keyword>
<dbReference type="OrthoDB" id="5969272at2759"/>
<evidence type="ECO:0000256" key="2">
    <source>
        <dbReference type="ARBA" id="ARBA00023157"/>
    </source>
</evidence>
<dbReference type="PROSITE" id="PS50835">
    <property type="entry name" value="IG_LIKE"/>
    <property type="match status" value="1"/>
</dbReference>
<dbReference type="PANTHER" id="PTHR13817">
    <property type="entry name" value="TITIN"/>
    <property type="match status" value="1"/>
</dbReference>
<proteinExistence type="predicted"/>
<name>A0A3P7G4C3_WUCBA</name>
<dbReference type="InterPro" id="IPR007110">
    <property type="entry name" value="Ig-like_dom"/>
</dbReference>
<sequence length="246" mass="27666">MSSKAPLTVNELETLKLKKGLTDTKVEIGTKIRLFVEVEGKPKIVRWFHGKDEIKANKRTKLETITEHEYSLETDEAESSDEGTYRVVLSTDTETVESSCAVIVFKHETAPVFRKGLQDQNVPKGTKLVLEVELDDTPKQIKWLKSGIPIDDEIMEVKDLGNGKYQLIIDEIKENDTGEYTVQVSNNAGTIESKANITLKAEKPEIISKLKPVTAEVGEKVTFEVETKGTIKQVKWLVIEINFSIF</sequence>
<evidence type="ECO:0000256" key="3">
    <source>
        <dbReference type="ARBA" id="ARBA00023319"/>
    </source>
</evidence>
<dbReference type="AlphaFoldDB" id="A0A3P7G4C3"/>
<organism evidence="5 6">
    <name type="scientific">Wuchereria bancrofti</name>
    <dbReference type="NCBI Taxonomy" id="6293"/>
    <lineage>
        <taxon>Eukaryota</taxon>
        <taxon>Metazoa</taxon>
        <taxon>Ecdysozoa</taxon>
        <taxon>Nematoda</taxon>
        <taxon>Chromadorea</taxon>
        <taxon>Rhabditida</taxon>
        <taxon>Spirurina</taxon>
        <taxon>Spiruromorpha</taxon>
        <taxon>Filarioidea</taxon>
        <taxon>Onchocercidae</taxon>
        <taxon>Wuchereria</taxon>
    </lineage>
</organism>
<keyword evidence="6" id="KW-1185">Reference proteome</keyword>
<dbReference type="SMART" id="SM00409">
    <property type="entry name" value="IG"/>
    <property type="match status" value="2"/>
</dbReference>
<dbReference type="InterPro" id="IPR036179">
    <property type="entry name" value="Ig-like_dom_sf"/>
</dbReference>
<accession>A0A3P7G4C3</accession>
<evidence type="ECO:0000259" key="4">
    <source>
        <dbReference type="PROSITE" id="PS50835"/>
    </source>
</evidence>
<evidence type="ECO:0000256" key="1">
    <source>
        <dbReference type="ARBA" id="ARBA00022737"/>
    </source>
</evidence>
<dbReference type="PANTHER" id="PTHR13817:SF73">
    <property type="entry name" value="FIBRONECTIN TYPE-III DOMAIN-CONTAINING PROTEIN"/>
    <property type="match status" value="1"/>
</dbReference>
<dbReference type="Pfam" id="PF07679">
    <property type="entry name" value="I-set"/>
    <property type="match status" value="2"/>
</dbReference>
<dbReference type="SUPFAM" id="SSF48726">
    <property type="entry name" value="Immunoglobulin"/>
    <property type="match status" value="2"/>
</dbReference>
<dbReference type="InterPro" id="IPR013098">
    <property type="entry name" value="Ig_I-set"/>
</dbReference>
<protein>
    <recommendedName>
        <fullName evidence="4">Ig-like domain-containing protein</fullName>
    </recommendedName>
</protein>
<dbReference type="Gene3D" id="2.60.40.10">
    <property type="entry name" value="Immunoglobulins"/>
    <property type="match status" value="2"/>
</dbReference>
<dbReference type="InterPro" id="IPR050964">
    <property type="entry name" value="Striated_Muscle_Regulatory"/>
</dbReference>
<evidence type="ECO:0000313" key="5">
    <source>
        <dbReference type="EMBL" id="VDM16255.1"/>
    </source>
</evidence>
<dbReference type="Proteomes" id="UP000270924">
    <property type="component" value="Unassembled WGS sequence"/>
</dbReference>
<dbReference type="OMA" id="VFKHETA"/>
<feature type="domain" description="Ig-like" evidence="4">
    <location>
        <begin position="111"/>
        <end position="198"/>
    </location>
</feature>
<keyword evidence="3" id="KW-0393">Immunoglobulin domain</keyword>
<dbReference type="InParanoid" id="A0A3P7G4C3"/>
<dbReference type="EMBL" id="UYWW01008974">
    <property type="protein sequence ID" value="VDM16255.1"/>
    <property type="molecule type" value="Genomic_DNA"/>
</dbReference>
<dbReference type="InterPro" id="IPR003599">
    <property type="entry name" value="Ig_sub"/>
</dbReference>
<dbReference type="FunFam" id="2.60.40.10:FF:000032">
    <property type="entry name" value="palladin isoform X1"/>
    <property type="match status" value="1"/>
</dbReference>
<reference evidence="5 6" key="1">
    <citation type="submission" date="2018-11" db="EMBL/GenBank/DDBJ databases">
        <authorList>
            <consortium name="Pathogen Informatics"/>
        </authorList>
    </citation>
    <scope>NUCLEOTIDE SEQUENCE [LARGE SCALE GENOMIC DNA]</scope>
</reference>
<evidence type="ECO:0000313" key="6">
    <source>
        <dbReference type="Proteomes" id="UP000270924"/>
    </source>
</evidence>